<organism evidence="2 3">
    <name type="scientific">Colletotrichum sublineola</name>
    <name type="common">Sorghum anthracnose fungus</name>
    <dbReference type="NCBI Taxonomy" id="1173701"/>
    <lineage>
        <taxon>Eukaryota</taxon>
        <taxon>Fungi</taxon>
        <taxon>Dikarya</taxon>
        <taxon>Ascomycota</taxon>
        <taxon>Pezizomycotina</taxon>
        <taxon>Sordariomycetes</taxon>
        <taxon>Hypocreomycetidae</taxon>
        <taxon>Glomerellales</taxon>
        <taxon>Glomerellaceae</taxon>
        <taxon>Colletotrichum</taxon>
        <taxon>Colletotrichum graminicola species complex</taxon>
    </lineage>
</organism>
<feature type="compositionally biased region" description="Polar residues" evidence="1">
    <location>
        <begin position="165"/>
        <end position="176"/>
    </location>
</feature>
<keyword evidence="3" id="KW-1185">Reference proteome</keyword>
<gene>
    <name evidence="2" type="ORF">CSUB01_10715</name>
</gene>
<evidence type="ECO:0000313" key="3">
    <source>
        <dbReference type="Proteomes" id="UP000027238"/>
    </source>
</evidence>
<protein>
    <submittedName>
        <fullName evidence="2">Uncharacterized protein</fullName>
    </submittedName>
</protein>
<dbReference type="EMBL" id="JMSE01001559">
    <property type="protein sequence ID" value="KDN60025.1"/>
    <property type="molecule type" value="Genomic_DNA"/>
</dbReference>
<dbReference type="OrthoDB" id="3499148at2759"/>
<dbReference type="HOGENOM" id="CLU_028279_1_1_1"/>
<evidence type="ECO:0000256" key="1">
    <source>
        <dbReference type="SAM" id="MobiDB-lite"/>
    </source>
</evidence>
<dbReference type="STRING" id="1173701.A0A066X1X3"/>
<sequence length="378" mass="41833">MSQYCGHEREHLSQYITQLTSSLTTPCSPTKAPDFFDRNLEAAINESGSNFQKILLRAKFQVWFAYFLASQRGTVSGLDCLQPTELEFVTAQIANISPHHTVQQLFSHLLDGDDQRKKKRRSLLNSINVNIAEKPSSPNERPSKRARISYQDLGTYLSGGPMVNTDPSQRSATDTYNTDHGDQGAAASQFHAIYGLIGFDVDPRIQVAWPTASYLGFVFPAYLTSVIVKTDGKTAWLKASFPVDFTKCELEFFISPSAIQHVAKELFDIHIATRGQQRGILLDNDVFVEVDGSLTLTGSPLAKVEKLLGALATEAYQISRSRSDEVDNGQTGKTHCLSMQLWPELDCPSRLRLKVEVGKLSSMTERLWPTAAGVPSGI</sequence>
<dbReference type="Proteomes" id="UP000027238">
    <property type="component" value="Unassembled WGS sequence"/>
</dbReference>
<name>A0A066X1X3_COLSU</name>
<proteinExistence type="predicted"/>
<dbReference type="AlphaFoldDB" id="A0A066X1X3"/>
<comment type="caution">
    <text evidence="2">The sequence shown here is derived from an EMBL/GenBank/DDBJ whole genome shotgun (WGS) entry which is preliminary data.</text>
</comment>
<accession>A0A066X1X3</accession>
<feature type="region of interest" description="Disordered" evidence="1">
    <location>
        <begin position="160"/>
        <end position="179"/>
    </location>
</feature>
<dbReference type="OMA" id="WPRIVEN"/>
<reference evidence="3" key="1">
    <citation type="journal article" date="2014" name="Genome Announc.">
        <title>Draft genome sequence of Colletotrichum sublineola, a destructive pathogen of cultivated sorghum.</title>
        <authorList>
            <person name="Baroncelli R."/>
            <person name="Sanz-Martin J.M."/>
            <person name="Rech G.E."/>
            <person name="Sukno S.A."/>
            <person name="Thon M.R."/>
        </authorList>
    </citation>
    <scope>NUCLEOTIDE SEQUENCE [LARGE SCALE GENOMIC DNA]</scope>
    <source>
        <strain evidence="3">TX430BB</strain>
    </source>
</reference>
<evidence type="ECO:0000313" key="2">
    <source>
        <dbReference type="EMBL" id="KDN60025.1"/>
    </source>
</evidence>
<dbReference type="eggNOG" id="ENOG502RP5J">
    <property type="taxonomic scope" value="Eukaryota"/>
</dbReference>